<keyword evidence="4" id="KW-1185">Reference proteome</keyword>
<evidence type="ECO:0000313" key="4">
    <source>
        <dbReference type="Proteomes" id="UP000827092"/>
    </source>
</evidence>
<feature type="transmembrane region" description="Helical" evidence="2">
    <location>
        <begin position="20"/>
        <end position="41"/>
    </location>
</feature>
<feature type="compositionally biased region" description="Basic and acidic residues" evidence="1">
    <location>
        <begin position="247"/>
        <end position="266"/>
    </location>
</feature>
<dbReference type="AlphaFoldDB" id="A0AAV6VK66"/>
<reference evidence="3 4" key="1">
    <citation type="journal article" date="2022" name="Nat. Ecol. Evol.">
        <title>A masculinizing supergene underlies an exaggerated male reproductive morph in a spider.</title>
        <authorList>
            <person name="Hendrickx F."/>
            <person name="De Corte Z."/>
            <person name="Sonet G."/>
            <person name="Van Belleghem S.M."/>
            <person name="Kostlbacher S."/>
            <person name="Vangestel C."/>
        </authorList>
    </citation>
    <scope>NUCLEOTIDE SEQUENCE [LARGE SCALE GENOMIC DNA]</scope>
    <source>
        <strain evidence="3">W744_W776</strain>
    </source>
</reference>
<feature type="region of interest" description="Disordered" evidence="1">
    <location>
        <begin position="233"/>
        <end position="266"/>
    </location>
</feature>
<evidence type="ECO:0000313" key="3">
    <source>
        <dbReference type="EMBL" id="KAG8196543.1"/>
    </source>
</evidence>
<keyword evidence="2" id="KW-0812">Transmembrane</keyword>
<keyword evidence="2" id="KW-0472">Membrane</keyword>
<feature type="region of interest" description="Disordered" evidence="1">
    <location>
        <begin position="330"/>
        <end position="381"/>
    </location>
</feature>
<organism evidence="3 4">
    <name type="scientific">Oedothorax gibbosus</name>
    <dbReference type="NCBI Taxonomy" id="931172"/>
    <lineage>
        <taxon>Eukaryota</taxon>
        <taxon>Metazoa</taxon>
        <taxon>Ecdysozoa</taxon>
        <taxon>Arthropoda</taxon>
        <taxon>Chelicerata</taxon>
        <taxon>Arachnida</taxon>
        <taxon>Araneae</taxon>
        <taxon>Araneomorphae</taxon>
        <taxon>Entelegynae</taxon>
        <taxon>Araneoidea</taxon>
        <taxon>Linyphiidae</taxon>
        <taxon>Erigoninae</taxon>
        <taxon>Oedothorax</taxon>
    </lineage>
</organism>
<proteinExistence type="predicted"/>
<dbReference type="Proteomes" id="UP000827092">
    <property type="component" value="Unassembled WGS sequence"/>
</dbReference>
<protein>
    <submittedName>
        <fullName evidence="3">Uncharacterized protein</fullName>
    </submittedName>
</protein>
<comment type="caution">
    <text evidence="3">The sequence shown here is derived from an EMBL/GenBank/DDBJ whole genome shotgun (WGS) entry which is preliminary data.</text>
</comment>
<name>A0AAV6VK66_9ARAC</name>
<dbReference type="EMBL" id="JAFNEN010000068">
    <property type="protein sequence ID" value="KAG8196543.1"/>
    <property type="molecule type" value="Genomic_DNA"/>
</dbReference>
<evidence type="ECO:0000256" key="2">
    <source>
        <dbReference type="SAM" id="Phobius"/>
    </source>
</evidence>
<keyword evidence="2" id="KW-1133">Transmembrane helix</keyword>
<accession>A0AAV6VK66</accession>
<sequence length="494" mass="55730">MVSPRVFKNDTELQLVSTRYNPYFTMTPVLNFVLIFFVQLATAQFPEDVNRVTEAPSRRQSNPEPAILGKLGNFFLDFDEAFGRYYAPKIDAEDAAKEQLYGKTQASRADYFDRIRENYRDLQKRVGSALGNNVDLSILSDFLGVNVRNKDDGQLVDVSLPFLPMKLRVNSNSVKSDARTKSSTTQDEDFIPITTESSRTAFVSNLELGNVKVEVGSRSSDESPRVLVDINQPSEQARSSRQRVKTAPREVDYAQRDTEDFSSRKVEEFEPTESFQAVDSTISGRILGDVLYSESTFDKIMKRVIKDSMWLLDSDLSPSKAFQRLNRFTQQVLQPQGKSEDHDRTSKTSDGKKQSFADEKTEHRLSSTEGTPFKINKSPKPLHYEVDNKPNTIQLDIVPQSDFEIPRRNEQNILLAFTLEGVPLKLKIPANVQEPLLFLHETLSAADVSLNIPINSYDDLEAAGKEILQLGAEPSKIQIDLIKELVKSSATELP</sequence>
<evidence type="ECO:0000256" key="1">
    <source>
        <dbReference type="SAM" id="MobiDB-lite"/>
    </source>
</evidence>
<feature type="compositionally biased region" description="Basic and acidic residues" evidence="1">
    <location>
        <begin position="338"/>
        <end position="366"/>
    </location>
</feature>
<gene>
    <name evidence="3" type="ORF">JTE90_003560</name>
</gene>